<dbReference type="AlphaFoldDB" id="A0AA88HBW3"/>
<proteinExistence type="predicted"/>
<name>A0AA88HBW3_ARTSF</name>
<organism evidence="1 2">
    <name type="scientific">Artemia franciscana</name>
    <name type="common">Brine shrimp</name>
    <name type="synonym">Artemia sanfranciscana</name>
    <dbReference type="NCBI Taxonomy" id="6661"/>
    <lineage>
        <taxon>Eukaryota</taxon>
        <taxon>Metazoa</taxon>
        <taxon>Ecdysozoa</taxon>
        <taxon>Arthropoda</taxon>
        <taxon>Crustacea</taxon>
        <taxon>Branchiopoda</taxon>
        <taxon>Anostraca</taxon>
        <taxon>Artemiidae</taxon>
        <taxon>Artemia</taxon>
    </lineage>
</organism>
<keyword evidence="2" id="KW-1185">Reference proteome</keyword>
<comment type="caution">
    <text evidence="1">The sequence shown here is derived from an EMBL/GenBank/DDBJ whole genome shotgun (WGS) entry which is preliminary data.</text>
</comment>
<dbReference type="Proteomes" id="UP001187531">
    <property type="component" value="Unassembled WGS sequence"/>
</dbReference>
<protein>
    <submittedName>
        <fullName evidence="1">Uncharacterized protein</fullName>
    </submittedName>
</protein>
<evidence type="ECO:0000313" key="1">
    <source>
        <dbReference type="EMBL" id="KAK2704184.1"/>
    </source>
</evidence>
<reference evidence="1" key="1">
    <citation type="submission" date="2023-07" db="EMBL/GenBank/DDBJ databases">
        <title>Chromosome-level genome assembly of Artemia franciscana.</title>
        <authorList>
            <person name="Jo E."/>
        </authorList>
    </citation>
    <scope>NUCLEOTIDE SEQUENCE</scope>
    <source>
        <tissue evidence="1">Whole body</tissue>
    </source>
</reference>
<gene>
    <name evidence="1" type="ORF">QYM36_017545</name>
</gene>
<evidence type="ECO:0000313" key="2">
    <source>
        <dbReference type="Proteomes" id="UP001187531"/>
    </source>
</evidence>
<accession>A0AA88HBW3</accession>
<sequence length="143" mass="17270">MIRIERWMRLNNLKINHNKPVFIIFGRLANNYLSEDTAKSKPRKSLVLFADNTNHSVMALTESQLLCLMKEDMIRIERWMRLNNLKINHNKPVFIIFGRLANNYLSEDTAKSNYLYYFWEIGKHYLWLKEFDIGNRSYHEEQL</sequence>
<dbReference type="EMBL" id="JAVRJZ010000030">
    <property type="protein sequence ID" value="KAK2704184.1"/>
    <property type="molecule type" value="Genomic_DNA"/>
</dbReference>